<evidence type="ECO:0000256" key="4">
    <source>
        <dbReference type="ARBA" id="ARBA00022519"/>
    </source>
</evidence>
<evidence type="ECO:0000256" key="3">
    <source>
        <dbReference type="ARBA" id="ARBA00022475"/>
    </source>
</evidence>
<name>A0A329BGS7_9BURK</name>
<dbReference type="SMART" id="SM00382">
    <property type="entry name" value="AAA"/>
    <property type="match status" value="1"/>
</dbReference>
<comment type="caution">
    <text evidence="10">The sequence shown here is derived from an EMBL/GenBank/DDBJ whole genome shotgun (WGS) entry which is preliminary data.</text>
</comment>
<dbReference type="InterPro" id="IPR017871">
    <property type="entry name" value="ABC_transporter-like_CS"/>
</dbReference>
<keyword evidence="8" id="KW-0472">Membrane</keyword>
<evidence type="ECO:0000256" key="1">
    <source>
        <dbReference type="ARBA" id="ARBA00005417"/>
    </source>
</evidence>
<evidence type="ECO:0000256" key="2">
    <source>
        <dbReference type="ARBA" id="ARBA00022448"/>
    </source>
</evidence>
<accession>A0A329BGS7</accession>
<keyword evidence="4" id="KW-0997">Cell inner membrane</keyword>
<dbReference type="SUPFAM" id="SSF52540">
    <property type="entry name" value="P-loop containing nucleoside triphosphate hydrolases"/>
    <property type="match status" value="1"/>
</dbReference>
<keyword evidence="2" id="KW-0813">Transport</keyword>
<keyword evidence="6 10" id="KW-0067">ATP-binding</keyword>
<dbReference type="RefSeq" id="WP_111934935.1">
    <property type="nucleotide sequence ID" value="NZ_CADFFP010000032.1"/>
</dbReference>
<organism evidence="10 11">
    <name type="scientific">Paraburkholderia bryophila</name>
    <dbReference type="NCBI Taxonomy" id="420952"/>
    <lineage>
        <taxon>Bacteria</taxon>
        <taxon>Pseudomonadati</taxon>
        <taxon>Pseudomonadota</taxon>
        <taxon>Betaproteobacteria</taxon>
        <taxon>Burkholderiales</taxon>
        <taxon>Burkholderiaceae</taxon>
        <taxon>Paraburkholderia</taxon>
    </lineage>
</organism>
<protein>
    <submittedName>
        <fullName evidence="10">Sulfonate transport system ATP-binding protein</fullName>
    </submittedName>
</protein>
<dbReference type="PANTHER" id="PTHR42788:SF17">
    <property type="entry name" value="ALIPHATIC SULFONATES IMPORT ATP-BINDING PROTEIN SSUB"/>
    <property type="match status" value="1"/>
</dbReference>
<dbReference type="PROSITE" id="PS50893">
    <property type="entry name" value="ABC_TRANSPORTER_2"/>
    <property type="match status" value="1"/>
</dbReference>
<keyword evidence="3" id="KW-1003">Cell membrane</keyword>
<evidence type="ECO:0000256" key="8">
    <source>
        <dbReference type="ARBA" id="ARBA00023136"/>
    </source>
</evidence>
<evidence type="ECO:0000313" key="10">
    <source>
        <dbReference type="EMBL" id="RAS21067.1"/>
    </source>
</evidence>
<evidence type="ECO:0000256" key="6">
    <source>
        <dbReference type="ARBA" id="ARBA00022840"/>
    </source>
</evidence>
<feature type="domain" description="ABC transporter" evidence="9">
    <location>
        <begin position="21"/>
        <end position="235"/>
    </location>
</feature>
<dbReference type="PANTHER" id="PTHR42788">
    <property type="entry name" value="TAURINE IMPORT ATP-BINDING PROTEIN-RELATED"/>
    <property type="match status" value="1"/>
</dbReference>
<reference evidence="10 11" key="1">
    <citation type="submission" date="2018-06" db="EMBL/GenBank/DDBJ databases">
        <title>Genomic Encyclopedia of Type Strains, Phase III (KMG-III): the genomes of soil and plant-associated and newly described type strains.</title>
        <authorList>
            <person name="Whitman W."/>
        </authorList>
    </citation>
    <scope>NUCLEOTIDE SEQUENCE [LARGE SCALE GENOMIC DNA]</scope>
    <source>
        <strain evidence="10 11">LMG 23644</strain>
    </source>
</reference>
<comment type="similarity">
    <text evidence="1">Belongs to the ABC transporter superfamily.</text>
</comment>
<dbReference type="PROSITE" id="PS00211">
    <property type="entry name" value="ABC_TRANSPORTER_1"/>
    <property type="match status" value="1"/>
</dbReference>
<evidence type="ECO:0000313" key="11">
    <source>
        <dbReference type="Proteomes" id="UP000248918"/>
    </source>
</evidence>
<dbReference type="AlphaFoldDB" id="A0A329BGS7"/>
<gene>
    <name evidence="10" type="ORF">BX591_13127</name>
</gene>
<dbReference type="InterPro" id="IPR050166">
    <property type="entry name" value="ABC_transporter_ATP-bind"/>
</dbReference>
<dbReference type="InterPro" id="IPR003593">
    <property type="entry name" value="AAA+_ATPase"/>
</dbReference>
<evidence type="ECO:0000256" key="7">
    <source>
        <dbReference type="ARBA" id="ARBA00022967"/>
    </source>
</evidence>
<dbReference type="Gene3D" id="3.40.50.300">
    <property type="entry name" value="P-loop containing nucleotide triphosphate hydrolases"/>
    <property type="match status" value="1"/>
</dbReference>
<dbReference type="GO" id="GO:0005524">
    <property type="term" value="F:ATP binding"/>
    <property type="evidence" value="ECO:0007669"/>
    <property type="project" value="UniProtKB-KW"/>
</dbReference>
<dbReference type="OrthoDB" id="9783039at2"/>
<evidence type="ECO:0000256" key="5">
    <source>
        <dbReference type="ARBA" id="ARBA00022741"/>
    </source>
</evidence>
<dbReference type="EMBL" id="QLTK01000031">
    <property type="protein sequence ID" value="RAS21067.1"/>
    <property type="molecule type" value="Genomic_DNA"/>
</dbReference>
<sequence>MASGISRSLSHPVVAAETLAVRVRDLTKRFGERRVIDGLSLEIRRGEFVALAGPSGCGKSTLLRVLAGLDREIDGDVRVSAKRGVAFQAPRLLPWRRVWKNIVLGLPGDRSRARADAALAEVGLAHRGDAWPKDLSGGEAQRAALARVLARNPDLLLLDEPFAALDALTRLTVQTLVSQLWERHRQAILLITHDIGEALLLADRVLVMKEGRIAFELIVDSPRPRDIDSEYFAQAKHVLLAQLGIAQLGNTDADAGVDADAAEEPPVRAAA</sequence>
<keyword evidence="7" id="KW-1278">Translocase</keyword>
<dbReference type="GO" id="GO:0016887">
    <property type="term" value="F:ATP hydrolysis activity"/>
    <property type="evidence" value="ECO:0007669"/>
    <property type="project" value="InterPro"/>
</dbReference>
<dbReference type="InterPro" id="IPR003439">
    <property type="entry name" value="ABC_transporter-like_ATP-bd"/>
</dbReference>
<dbReference type="InterPro" id="IPR027417">
    <property type="entry name" value="P-loop_NTPase"/>
</dbReference>
<evidence type="ECO:0000259" key="9">
    <source>
        <dbReference type="PROSITE" id="PS50893"/>
    </source>
</evidence>
<dbReference type="Pfam" id="PF00005">
    <property type="entry name" value="ABC_tran"/>
    <property type="match status" value="1"/>
</dbReference>
<proteinExistence type="inferred from homology"/>
<keyword evidence="5" id="KW-0547">Nucleotide-binding</keyword>
<dbReference type="Proteomes" id="UP000248918">
    <property type="component" value="Unassembled WGS sequence"/>
</dbReference>